<dbReference type="PANTHER" id="PTHR43619:SF2">
    <property type="entry name" value="S-ADENOSYL-L-METHIONINE-DEPENDENT METHYLTRANSFERASES SUPERFAMILY PROTEIN"/>
    <property type="match status" value="1"/>
</dbReference>
<organism evidence="3 4">
    <name type="scientific">Zavarzinia compransoris</name>
    <dbReference type="NCBI Taxonomy" id="1264899"/>
    <lineage>
        <taxon>Bacteria</taxon>
        <taxon>Pseudomonadati</taxon>
        <taxon>Pseudomonadota</taxon>
        <taxon>Alphaproteobacteria</taxon>
        <taxon>Rhodospirillales</taxon>
        <taxon>Zavarziniaceae</taxon>
        <taxon>Zavarzinia</taxon>
    </lineage>
</organism>
<evidence type="ECO:0000256" key="1">
    <source>
        <dbReference type="ARBA" id="ARBA00022603"/>
    </source>
</evidence>
<dbReference type="SUPFAM" id="SSF53335">
    <property type="entry name" value="S-adenosyl-L-methionine-dependent methyltransferases"/>
    <property type="match status" value="1"/>
</dbReference>
<dbReference type="GO" id="GO:0032259">
    <property type="term" value="P:methylation"/>
    <property type="evidence" value="ECO:0007669"/>
    <property type="project" value="UniProtKB-KW"/>
</dbReference>
<dbReference type="Gene3D" id="3.40.50.150">
    <property type="entry name" value="Vaccinia Virus protein VP39"/>
    <property type="match status" value="1"/>
</dbReference>
<dbReference type="GO" id="GO:0008168">
    <property type="term" value="F:methyltransferase activity"/>
    <property type="evidence" value="ECO:0007669"/>
    <property type="project" value="UniProtKB-KW"/>
</dbReference>
<gene>
    <name evidence="3" type="ORF">DKG75_03040</name>
</gene>
<dbReference type="InterPro" id="IPR007213">
    <property type="entry name" value="Ppm1/Ppm2/Tcmp"/>
</dbReference>
<dbReference type="OrthoDB" id="9800233at2"/>
<accession>A0A317EDY7</accession>
<protein>
    <recommendedName>
        <fullName evidence="5">Class I SAM-dependent methyltransferase</fullName>
    </recommendedName>
</protein>
<keyword evidence="4" id="KW-1185">Reference proteome</keyword>
<name>A0A317EDY7_9PROT</name>
<keyword evidence="1" id="KW-0489">Methyltransferase</keyword>
<evidence type="ECO:0000313" key="4">
    <source>
        <dbReference type="Proteomes" id="UP000246077"/>
    </source>
</evidence>
<proteinExistence type="predicted"/>
<evidence type="ECO:0000256" key="2">
    <source>
        <dbReference type="ARBA" id="ARBA00022679"/>
    </source>
</evidence>
<dbReference type="PANTHER" id="PTHR43619">
    <property type="entry name" value="S-ADENOSYL-L-METHIONINE-DEPENDENT METHYLTRANSFERASE YKTD-RELATED"/>
    <property type="match status" value="1"/>
</dbReference>
<dbReference type="AlphaFoldDB" id="A0A317EDY7"/>
<dbReference type="PIRSF" id="PIRSF028177">
    <property type="entry name" value="Polyketide_synth_Omtfrase_TcmP"/>
    <property type="match status" value="1"/>
</dbReference>
<evidence type="ECO:0000313" key="3">
    <source>
        <dbReference type="EMBL" id="PWR23563.1"/>
    </source>
</evidence>
<dbReference type="InterPro" id="IPR029063">
    <property type="entry name" value="SAM-dependent_MTases_sf"/>
</dbReference>
<evidence type="ECO:0008006" key="5">
    <source>
        <dbReference type="Google" id="ProtNLM"/>
    </source>
</evidence>
<keyword evidence="2" id="KW-0808">Transferase</keyword>
<reference evidence="4" key="1">
    <citation type="submission" date="2018-05" db="EMBL/GenBank/DDBJ databases">
        <title>Zavarzinia sp. HR-AS.</title>
        <authorList>
            <person name="Lee Y."/>
            <person name="Jeon C.O."/>
        </authorList>
    </citation>
    <scope>NUCLEOTIDE SEQUENCE [LARGE SCALE GENOMIC DNA]</scope>
    <source>
        <strain evidence="4">DSM 1231</strain>
    </source>
</reference>
<dbReference type="InterPro" id="IPR016874">
    <property type="entry name" value="TcmP-like"/>
</dbReference>
<sequence>MAIDLTGVSETLLIPLYAQWRENRRGRPVLRDAKVDDIVDRLKPPFEKFIPSLTDRPILILRKRIIDQMVAGHLRRHRGRAVVVNMGCGLCTRFDRLDDGSVTWIDVDLAMVAPIWALAFEGHEPRRRFVTGSVAAPDFIDSIEVPAGAVPLFLMEGVSMYLSDEKMQALTARIAARFPGATFIFDAMARWLARGWAFYPSIVVTGSRFTWGLDRPKSCTAWGRGFRVLRDVPLARQLDLLAGPLGWFARFNPLLNAAYRVVMLRLGKPATSAAGRSPPPP</sequence>
<dbReference type="RefSeq" id="WP_109919595.1">
    <property type="nucleotide sequence ID" value="NZ_QGLF01000001.1"/>
</dbReference>
<dbReference type="Pfam" id="PF04072">
    <property type="entry name" value="LCM"/>
    <property type="match status" value="1"/>
</dbReference>
<comment type="caution">
    <text evidence="3">The sequence shown here is derived from an EMBL/GenBank/DDBJ whole genome shotgun (WGS) entry which is preliminary data.</text>
</comment>
<dbReference type="Proteomes" id="UP000246077">
    <property type="component" value="Unassembled WGS sequence"/>
</dbReference>
<dbReference type="EMBL" id="QGLF01000001">
    <property type="protein sequence ID" value="PWR23563.1"/>
    <property type="molecule type" value="Genomic_DNA"/>
</dbReference>